<protein>
    <submittedName>
        <fullName evidence="2">CHAT domain-containing protein</fullName>
    </submittedName>
</protein>
<evidence type="ECO:0000313" key="3">
    <source>
        <dbReference type="Proteomes" id="UP001525890"/>
    </source>
</evidence>
<dbReference type="Proteomes" id="UP001525890">
    <property type="component" value="Unassembled WGS sequence"/>
</dbReference>
<dbReference type="Gene3D" id="1.25.40.10">
    <property type="entry name" value="Tetratricopeptide repeat domain"/>
    <property type="match status" value="2"/>
</dbReference>
<sequence length="627" mass="71702">MSALRKRLSSELQLKSGGTDMAKLVVIKLEGDFHRQGFGVTLEIGTEGDRPSIEIPGKLPPAPDLPIRLQQWEAKYRNLDTRRGLKPKQIIYNGSMVQRVQECRDAAKILSDCFQDWIESKDFLPLDKTLREELNRTEIVRVLIRSNQSLVQKLPWHLWDFFERYPNTELALISPSAKRVNCLKMAQNAVKILAILGHKEGIDIEIDRQVLENLPDAAVTFLVEPTPEELSDRLWEDSWDILFFAGHSETQGESGRIYINPQDSLTLEELKYGLTKSVARGLQIAIFNSCDGLGLAREFAELNIPQTVVMREPVPDCVAHSFLQYFLAAFSRGESFYLAMREARERLEGLEGEFPCASWLPVICQNPTMMPPSWADLRGKSREQERVSPLSPLPQIPEKQWHFRPRYSVQWITGIILASLGIISWQQIAPTLATRLNNSGMDSYEIGDLSDYWKKLDLALVFDPYNPKVYYNKAWNCETVRDYECARFNYQKSAKLGSTAAYNQLGSISMNVDKDYHTALHFFTRGLELATQERDKFALYKNLGWTQLKLGREVEAGESLEMALNLNQNYASPYCLLAQVRENLGQFPEAIALWEECQTLANPQKPEEYLWLGMAKKRLLEISPPQN</sequence>
<name>A0ABT2MWR4_9CYAN</name>
<keyword evidence="3" id="KW-1185">Reference proteome</keyword>
<evidence type="ECO:0000259" key="1">
    <source>
        <dbReference type="Pfam" id="PF12770"/>
    </source>
</evidence>
<comment type="caution">
    <text evidence="2">The sequence shown here is derived from an EMBL/GenBank/DDBJ whole genome shotgun (WGS) entry which is preliminary data.</text>
</comment>
<dbReference type="SUPFAM" id="SSF81901">
    <property type="entry name" value="HCP-like"/>
    <property type="match status" value="1"/>
</dbReference>
<reference evidence="2 3" key="1">
    <citation type="journal article" date="2022" name="Front. Microbiol.">
        <title>High genomic differentiation and limited gene flow indicate recent cryptic speciation within the genus Laspinema (cyanobacteria).</title>
        <authorList>
            <person name="Stanojkovic A."/>
            <person name="Skoupy S."/>
            <person name="Skaloud P."/>
            <person name="Dvorak P."/>
        </authorList>
    </citation>
    <scope>NUCLEOTIDE SEQUENCE [LARGE SCALE GENOMIC DNA]</scope>
    <source>
        <strain evidence="2 3">D2a</strain>
    </source>
</reference>
<dbReference type="InterPro" id="IPR019734">
    <property type="entry name" value="TPR_rpt"/>
</dbReference>
<dbReference type="InterPro" id="IPR024983">
    <property type="entry name" value="CHAT_dom"/>
</dbReference>
<dbReference type="Pfam" id="PF12770">
    <property type="entry name" value="CHAT"/>
    <property type="match status" value="1"/>
</dbReference>
<gene>
    <name evidence="2" type="ORF">NG799_23025</name>
</gene>
<dbReference type="InterPro" id="IPR011990">
    <property type="entry name" value="TPR-like_helical_dom_sf"/>
</dbReference>
<evidence type="ECO:0000313" key="2">
    <source>
        <dbReference type="EMBL" id="MCT7969193.1"/>
    </source>
</evidence>
<organism evidence="2 3">
    <name type="scientific">Laspinema palackyanum D2a</name>
    <dbReference type="NCBI Taxonomy" id="2953684"/>
    <lineage>
        <taxon>Bacteria</taxon>
        <taxon>Bacillati</taxon>
        <taxon>Cyanobacteriota</taxon>
        <taxon>Cyanophyceae</taxon>
        <taxon>Oscillatoriophycideae</taxon>
        <taxon>Oscillatoriales</taxon>
        <taxon>Laspinemataceae</taxon>
        <taxon>Laspinema</taxon>
        <taxon>Laspinema palackyanum</taxon>
    </lineage>
</organism>
<accession>A0ABT2MWR4</accession>
<dbReference type="SMART" id="SM00028">
    <property type="entry name" value="TPR"/>
    <property type="match status" value="3"/>
</dbReference>
<proteinExistence type="predicted"/>
<feature type="domain" description="CHAT" evidence="1">
    <location>
        <begin position="209"/>
        <end position="347"/>
    </location>
</feature>
<dbReference type="RefSeq" id="WP_368008666.1">
    <property type="nucleotide sequence ID" value="NZ_JAMXFF010000044.1"/>
</dbReference>
<dbReference type="EMBL" id="JAMXFF010000044">
    <property type="protein sequence ID" value="MCT7969193.1"/>
    <property type="molecule type" value="Genomic_DNA"/>
</dbReference>